<organism evidence="2 3">
    <name type="scientific">Prunus dulcis</name>
    <name type="common">Almond</name>
    <name type="synonym">Amygdalus dulcis</name>
    <dbReference type="NCBI Taxonomy" id="3755"/>
    <lineage>
        <taxon>Eukaryota</taxon>
        <taxon>Viridiplantae</taxon>
        <taxon>Streptophyta</taxon>
        <taxon>Embryophyta</taxon>
        <taxon>Tracheophyta</taxon>
        <taxon>Spermatophyta</taxon>
        <taxon>Magnoliopsida</taxon>
        <taxon>eudicotyledons</taxon>
        <taxon>Gunneridae</taxon>
        <taxon>Pentapetalae</taxon>
        <taxon>rosids</taxon>
        <taxon>fabids</taxon>
        <taxon>Rosales</taxon>
        <taxon>Rosaceae</taxon>
        <taxon>Amygdaloideae</taxon>
        <taxon>Amygdaleae</taxon>
        <taxon>Prunus</taxon>
    </lineage>
</organism>
<dbReference type="EMBL" id="JAJFAZ020000006">
    <property type="protein sequence ID" value="KAI5324819.1"/>
    <property type="molecule type" value="Genomic_DNA"/>
</dbReference>
<reference evidence="2 3" key="1">
    <citation type="journal article" date="2022" name="G3 (Bethesda)">
        <title>Whole-genome sequence and methylome profiling of the almond [Prunus dulcis (Mill.) D.A. Webb] cultivar 'Nonpareil'.</title>
        <authorList>
            <person name="D'Amico-Willman K.M."/>
            <person name="Ouma W.Z."/>
            <person name="Meulia T."/>
            <person name="Sideli G.M."/>
            <person name="Gradziel T.M."/>
            <person name="Fresnedo-Ramirez J."/>
        </authorList>
    </citation>
    <scope>NUCLEOTIDE SEQUENCE [LARGE SCALE GENOMIC DNA]</scope>
    <source>
        <strain evidence="2">Clone GOH B32 T37-40</strain>
    </source>
</reference>
<dbReference type="AlphaFoldDB" id="A0AAD4YXC9"/>
<proteinExistence type="predicted"/>
<protein>
    <recommendedName>
        <fullName evidence="1">Reverse transcriptase Ty1/copia-type domain-containing protein</fullName>
    </recommendedName>
</protein>
<accession>A0AAD4YXC9</accession>
<evidence type="ECO:0000313" key="2">
    <source>
        <dbReference type="EMBL" id="KAI5324819.1"/>
    </source>
</evidence>
<keyword evidence="3" id="KW-1185">Reference proteome</keyword>
<comment type="caution">
    <text evidence="2">The sequence shown here is derived from an EMBL/GenBank/DDBJ whole genome shotgun (WGS) entry which is preliminary data.</text>
</comment>
<dbReference type="Pfam" id="PF07727">
    <property type="entry name" value="RVT_2"/>
    <property type="match status" value="1"/>
</dbReference>
<evidence type="ECO:0000259" key="1">
    <source>
        <dbReference type="Pfam" id="PF07727"/>
    </source>
</evidence>
<name>A0AAD4YXC9_PRUDU</name>
<feature type="domain" description="Reverse transcriptase Ty1/copia-type" evidence="1">
    <location>
        <begin position="27"/>
        <end position="98"/>
    </location>
</feature>
<gene>
    <name evidence="2" type="ORF">L3X38_033892</name>
</gene>
<dbReference type="InterPro" id="IPR013103">
    <property type="entry name" value="RVT_2"/>
</dbReference>
<evidence type="ECO:0000313" key="3">
    <source>
        <dbReference type="Proteomes" id="UP001054821"/>
    </source>
</evidence>
<dbReference type="Proteomes" id="UP001054821">
    <property type="component" value="Chromosome 6"/>
</dbReference>
<sequence>MATKSQLGVPKPNPRYALHLVLYQPHMNLLPNKWVFEVKKRADGSIERYKARLVANGLHQQQGIDYSETFNLVVKHSTIRLVLSLAMSNRWQVHNLDV</sequence>